<reference evidence="2 3" key="1">
    <citation type="journal article" date="2016" name="Mol. Biol. Evol.">
        <title>Comparative Genomics of Early-Diverging Mushroom-Forming Fungi Provides Insights into the Origins of Lignocellulose Decay Capabilities.</title>
        <authorList>
            <person name="Nagy L.G."/>
            <person name="Riley R."/>
            <person name="Tritt A."/>
            <person name="Adam C."/>
            <person name="Daum C."/>
            <person name="Floudas D."/>
            <person name="Sun H."/>
            <person name="Yadav J.S."/>
            <person name="Pangilinan J."/>
            <person name="Larsson K.H."/>
            <person name="Matsuura K."/>
            <person name="Barry K."/>
            <person name="Labutti K."/>
            <person name="Kuo R."/>
            <person name="Ohm R.A."/>
            <person name="Bhattacharya S.S."/>
            <person name="Shirouzu T."/>
            <person name="Yoshinaga Y."/>
            <person name="Martin F.M."/>
            <person name="Grigoriev I.V."/>
            <person name="Hibbett D.S."/>
        </authorList>
    </citation>
    <scope>NUCLEOTIDE SEQUENCE [LARGE SCALE GENOMIC DNA]</scope>
    <source>
        <strain evidence="2 3">93-53</strain>
    </source>
</reference>
<accession>A0A165DK55</accession>
<dbReference type="GO" id="GO:0001522">
    <property type="term" value="P:pseudouridine synthesis"/>
    <property type="evidence" value="ECO:0007669"/>
    <property type="project" value="InterPro"/>
</dbReference>
<dbReference type="CDD" id="cd02869">
    <property type="entry name" value="PseudoU_synth_RluA_like"/>
    <property type="match status" value="1"/>
</dbReference>
<feature type="domain" description="Pseudouridine synthase RsuA/RluA-like" evidence="1">
    <location>
        <begin position="34"/>
        <end position="199"/>
    </location>
</feature>
<feature type="non-terminal residue" evidence="2">
    <location>
        <position position="1"/>
    </location>
</feature>
<dbReference type="InterPro" id="IPR020103">
    <property type="entry name" value="PsdUridine_synth_cat_dom_sf"/>
</dbReference>
<gene>
    <name evidence="2" type="ORF">LAESUDRAFT_656765</name>
</gene>
<protein>
    <submittedName>
        <fullName evidence="2">Pseudouridine synthase</fullName>
    </submittedName>
</protein>
<dbReference type="PROSITE" id="PS01129">
    <property type="entry name" value="PSI_RLU"/>
    <property type="match status" value="1"/>
</dbReference>
<evidence type="ECO:0000313" key="3">
    <source>
        <dbReference type="Proteomes" id="UP000076871"/>
    </source>
</evidence>
<dbReference type="SUPFAM" id="SSF55120">
    <property type="entry name" value="Pseudouridine synthase"/>
    <property type="match status" value="1"/>
</dbReference>
<dbReference type="InterPro" id="IPR006145">
    <property type="entry name" value="PsdUridine_synth_RsuA/RluA"/>
</dbReference>
<name>A0A165DK55_9APHY</name>
<evidence type="ECO:0000259" key="1">
    <source>
        <dbReference type="Pfam" id="PF00849"/>
    </source>
</evidence>
<dbReference type="GO" id="GO:0003723">
    <property type="term" value="F:RNA binding"/>
    <property type="evidence" value="ECO:0007669"/>
    <property type="project" value="InterPro"/>
</dbReference>
<keyword evidence="3" id="KW-1185">Reference proteome</keyword>
<dbReference type="OrthoDB" id="428658at2759"/>
<dbReference type="GO" id="GO:0009982">
    <property type="term" value="F:pseudouridine synthase activity"/>
    <property type="evidence" value="ECO:0007669"/>
    <property type="project" value="InterPro"/>
</dbReference>
<dbReference type="EMBL" id="KV427632">
    <property type="protein sequence ID" value="KZT05061.1"/>
    <property type="molecule type" value="Genomic_DNA"/>
</dbReference>
<dbReference type="PANTHER" id="PTHR21600">
    <property type="entry name" value="MITOCHONDRIAL RNA PSEUDOURIDINE SYNTHASE"/>
    <property type="match status" value="1"/>
</dbReference>
<dbReference type="InterPro" id="IPR050188">
    <property type="entry name" value="RluA_PseudoU_synthase"/>
</dbReference>
<dbReference type="GeneID" id="63821672"/>
<sequence>SFGVQMSSAARLVSSNRRQALSRAKLALYMDSSVVVINKPPGFVCQFNRKAAEEGWTNSLMVKLHVSDLKLDLDLNDDLHHAHRLDKGTTGCLVLARSKDSARKLFQQFSSHEIEKTYLALVRGGSASFSEQAGTIRGILYSYDGRVSTKDSGGPGEGKRAIAETDWEVIASSPIVPLTLVKLTPYTGFKHQLRVQMAKCMKAPILGDTVHAKAKLSPKITDVVKVPENKMYLHASQLSFHDCRTADNKKRVRITVGAPLPTYFSRLCEQIKIPLMLDMSKGGLWVNGQRALTEMIPEKQCQPEVGQGIPEQTHIEQSDPQHILEQLDARWLAN</sequence>
<dbReference type="InParanoid" id="A0A165DK55"/>
<dbReference type="Pfam" id="PF00849">
    <property type="entry name" value="PseudoU_synth_2"/>
    <property type="match status" value="1"/>
</dbReference>
<dbReference type="Proteomes" id="UP000076871">
    <property type="component" value="Unassembled WGS sequence"/>
</dbReference>
<proteinExistence type="predicted"/>
<dbReference type="STRING" id="1314785.A0A165DK55"/>
<dbReference type="Gene3D" id="3.30.2350.10">
    <property type="entry name" value="Pseudouridine synthase"/>
    <property type="match status" value="1"/>
</dbReference>
<dbReference type="RefSeq" id="XP_040762801.1">
    <property type="nucleotide sequence ID" value="XM_040904642.1"/>
</dbReference>
<organism evidence="2 3">
    <name type="scientific">Laetiporus sulphureus 93-53</name>
    <dbReference type="NCBI Taxonomy" id="1314785"/>
    <lineage>
        <taxon>Eukaryota</taxon>
        <taxon>Fungi</taxon>
        <taxon>Dikarya</taxon>
        <taxon>Basidiomycota</taxon>
        <taxon>Agaricomycotina</taxon>
        <taxon>Agaricomycetes</taxon>
        <taxon>Polyporales</taxon>
        <taxon>Laetiporus</taxon>
    </lineage>
</organism>
<dbReference type="AlphaFoldDB" id="A0A165DK55"/>
<evidence type="ECO:0000313" key="2">
    <source>
        <dbReference type="EMBL" id="KZT05061.1"/>
    </source>
</evidence>
<dbReference type="InterPro" id="IPR006224">
    <property type="entry name" value="PsdUridine_synth_RluA-like_CS"/>
</dbReference>